<dbReference type="EMBL" id="HE601005">
    <property type="protein sequence ID" value="CAP20551.2"/>
    <property type="molecule type" value="Genomic_DNA"/>
</dbReference>
<dbReference type="Proteomes" id="UP000008549">
    <property type="component" value="Unassembled WGS sequence"/>
</dbReference>
<accession>A8WJA8</accession>
<protein>
    <submittedName>
        <fullName evidence="1">Protein CBG23792</fullName>
    </submittedName>
</protein>
<proteinExistence type="predicted"/>
<reference evidence="1 2" key="2">
    <citation type="journal article" date="2011" name="PLoS Genet.">
        <title>Caenorhabditis briggsae recombinant inbred line genotypes reveal inter-strain incompatibility and the evolution of recombination.</title>
        <authorList>
            <person name="Ross J.A."/>
            <person name="Koboldt D.C."/>
            <person name="Staisch J.E."/>
            <person name="Chamberlin H.M."/>
            <person name="Gupta B.P."/>
            <person name="Miller R.D."/>
            <person name="Baird S.E."/>
            <person name="Haag E.S."/>
        </authorList>
    </citation>
    <scope>NUCLEOTIDE SEQUENCE [LARGE SCALE GENOMIC DNA]</scope>
    <source>
        <strain evidence="1 2">AF16</strain>
    </source>
</reference>
<dbReference type="CTD" id="8589919"/>
<sequence length="136" mass="16537">MFSKKRVRNLSDIVIFVDKKLYFWNWPVVCRILVGFPQCLCRNLTKFHPEADQPPARSCRRRPRMPQNRSKLTEKWKNRFFETFNNNGKKRKKKNDDMVIILIDRDHPGGTARFTRYYGRRKNDFNENMIENVKRI</sequence>
<evidence type="ECO:0000313" key="2">
    <source>
        <dbReference type="Proteomes" id="UP000008549"/>
    </source>
</evidence>
<dbReference type="KEGG" id="cbr:CBG_23792"/>
<gene>
    <name evidence="1" type="ORF">CBG23792</name>
    <name evidence="1" type="ORF">CBG_23792</name>
</gene>
<dbReference type="HOGENOM" id="CLU_1877282_0_0_1"/>
<organism evidence="1 2">
    <name type="scientific">Caenorhabditis briggsae</name>
    <dbReference type="NCBI Taxonomy" id="6238"/>
    <lineage>
        <taxon>Eukaryota</taxon>
        <taxon>Metazoa</taxon>
        <taxon>Ecdysozoa</taxon>
        <taxon>Nematoda</taxon>
        <taxon>Chromadorea</taxon>
        <taxon>Rhabditida</taxon>
        <taxon>Rhabditina</taxon>
        <taxon>Rhabditomorpha</taxon>
        <taxon>Rhabditoidea</taxon>
        <taxon>Rhabditidae</taxon>
        <taxon>Peloderinae</taxon>
        <taxon>Caenorhabditis</taxon>
    </lineage>
</organism>
<keyword evidence="2" id="KW-1185">Reference proteome</keyword>
<reference evidence="1 2" key="1">
    <citation type="journal article" date="2003" name="PLoS Biol.">
        <title>The genome sequence of Caenorhabditis briggsae: a platform for comparative genomics.</title>
        <authorList>
            <person name="Stein L.D."/>
            <person name="Bao Z."/>
            <person name="Blasiar D."/>
            <person name="Blumenthal T."/>
            <person name="Brent M.R."/>
            <person name="Chen N."/>
            <person name="Chinwalla A."/>
            <person name="Clarke L."/>
            <person name="Clee C."/>
            <person name="Coghlan A."/>
            <person name="Coulson A."/>
            <person name="D'Eustachio P."/>
            <person name="Fitch D.H."/>
            <person name="Fulton L.A."/>
            <person name="Fulton R.E."/>
            <person name="Griffiths-Jones S."/>
            <person name="Harris T.W."/>
            <person name="Hillier L.W."/>
            <person name="Kamath R."/>
            <person name="Kuwabara P.E."/>
            <person name="Mardis E.R."/>
            <person name="Marra M.A."/>
            <person name="Miner T.L."/>
            <person name="Minx P."/>
            <person name="Mullikin J.C."/>
            <person name="Plumb R.W."/>
            <person name="Rogers J."/>
            <person name="Schein J.E."/>
            <person name="Sohrmann M."/>
            <person name="Spieth J."/>
            <person name="Stajich J.E."/>
            <person name="Wei C."/>
            <person name="Willey D."/>
            <person name="Wilson R.K."/>
            <person name="Durbin R."/>
            <person name="Waterston R.H."/>
        </authorList>
    </citation>
    <scope>NUCLEOTIDE SEQUENCE [LARGE SCALE GENOMIC DNA]</scope>
    <source>
        <strain evidence="1 2">AF16</strain>
    </source>
</reference>
<name>A8WJA8_CAEBR</name>
<evidence type="ECO:0000313" key="1">
    <source>
        <dbReference type="EMBL" id="CAP20551.2"/>
    </source>
</evidence>
<dbReference type="RefSeq" id="XP_045091165.1">
    <property type="nucleotide sequence ID" value="XM_045240832.1"/>
</dbReference>
<dbReference type="GeneID" id="8589919"/>
<dbReference type="AlphaFoldDB" id="A8WJA8"/>